<reference evidence="1" key="1">
    <citation type="journal article" date="2014" name="Front. Microbiol.">
        <title>High frequency of phylogenetically diverse reductive dehalogenase-homologous genes in deep subseafloor sedimentary metagenomes.</title>
        <authorList>
            <person name="Kawai M."/>
            <person name="Futagami T."/>
            <person name="Toyoda A."/>
            <person name="Takaki Y."/>
            <person name="Nishi S."/>
            <person name="Hori S."/>
            <person name="Arai W."/>
            <person name="Tsubouchi T."/>
            <person name="Morono Y."/>
            <person name="Uchiyama I."/>
            <person name="Ito T."/>
            <person name="Fujiyama A."/>
            <person name="Inagaki F."/>
            <person name="Takami H."/>
        </authorList>
    </citation>
    <scope>NUCLEOTIDE SEQUENCE</scope>
    <source>
        <strain evidence="1">Expedition CK06-06</strain>
    </source>
</reference>
<evidence type="ECO:0000313" key="1">
    <source>
        <dbReference type="EMBL" id="GAH73859.1"/>
    </source>
</evidence>
<proteinExistence type="predicted"/>
<dbReference type="AlphaFoldDB" id="X1J678"/>
<accession>X1J678</accession>
<dbReference type="EMBL" id="BARU01034004">
    <property type="protein sequence ID" value="GAH73859.1"/>
    <property type="molecule type" value="Genomic_DNA"/>
</dbReference>
<gene>
    <name evidence="1" type="ORF">S03H2_53424</name>
</gene>
<sequence>SKILNEEKEGEKIKLETPEYRLWFSPKVILLILEECIKETRGKINYDYAAIFEDIPKCWIGKKV</sequence>
<name>X1J678_9ZZZZ</name>
<protein>
    <submittedName>
        <fullName evidence="1">Uncharacterized protein</fullName>
    </submittedName>
</protein>
<organism evidence="1">
    <name type="scientific">marine sediment metagenome</name>
    <dbReference type="NCBI Taxonomy" id="412755"/>
    <lineage>
        <taxon>unclassified sequences</taxon>
        <taxon>metagenomes</taxon>
        <taxon>ecological metagenomes</taxon>
    </lineage>
</organism>
<comment type="caution">
    <text evidence="1">The sequence shown here is derived from an EMBL/GenBank/DDBJ whole genome shotgun (WGS) entry which is preliminary data.</text>
</comment>
<feature type="non-terminal residue" evidence="1">
    <location>
        <position position="1"/>
    </location>
</feature>